<protein>
    <submittedName>
        <fullName evidence="5">Baseplate J/gp47 family protein</fullName>
    </submittedName>
</protein>
<gene>
    <name evidence="5" type="ORF">H9784_00550</name>
</gene>
<dbReference type="EMBL" id="DWZD01000005">
    <property type="protein sequence ID" value="HJA78051.1"/>
    <property type="molecule type" value="Genomic_DNA"/>
</dbReference>
<feature type="domain" description="Baseplate protein J-like barrel" evidence="2">
    <location>
        <begin position="91"/>
        <end position="166"/>
    </location>
</feature>
<comment type="caution">
    <text evidence="5">The sequence shown here is derived from an EMBL/GenBank/DDBJ whole genome shotgun (WGS) entry which is preliminary data.</text>
</comment>
<reference evidence="5" key="2">
    <citation type="submission" date="2021-04" db="EMBL/GenBank/DDBJ databases">
        <authorList>
            <person name="Gilroy R."/>
        </authorList>
    </citation>
    <scope>NUCLEOTIDE SEQUENCE</scope>
    <source>
        <strain evidence="5">5032</strain>
    </source>
</reference>
<evidence type="ECO:0000259" key="3">
    <source>
        <dbReference type="Pfam" id="PF26078"/>
    </source>
</evidence>
<feature type="domain" description="Baseplate J-like central" evidence="3">
    <location>
        <begin position="194"/>
        <end position="261"/>
    </location>
</feature>
<reference evidence="5" key="1">
    <citation type="journal article" date="2021" name="PeerJ">
        <title>Extensive microbial diversity within the chicken gut microbiome revealed by metagenomics and culture.</title>
        <authorList>
            <person name="Gilroy R."/>
            <person name="Ravi A."/>
            <person name="Getino M."/>
            <person name="Pursley I."/>
            <person name="Horton D.L."/>
            <person name="Alikhan N.F."/>
            <person name="Baker D."/>
            <person name="Gharbi K."/>
            <person name="Hall N."/>
            <person name="Watson M."/>
            <person name="Adriaenssens E.M."/>
            <person name="Foster-Nyarko E."/>
            <person name="Jarju S."/>
            <person name="Secka A."/>
            <person name="Antonio M."/>
            <person name="Oren A."/>
            <person name="Chaudhuri R.R."/>
            <person name="La Ragione R."/>
            <person name="Hildebrand F."/>
            <person name="Pallen M.J."/>
        </authorList>
    </citation>
    <scope>NUCLEOTIDE SEQUENCE</scope>
    <source>
        <strain evidence="5">5032</strain>
    </source>
</reference>
<comment type="similarity">
    <text evidence="1">Belongs to the Mu gp47/PBSX XkdT family.</text>
</comment>
<dbReference type="Proteomes" id="UP000823821">
    <property type="component" value="Unassembled WGS sequence"/>
</dbReference>
<dbReference type="InterPro" id="IPR058531">
    <property type="entry name" value="Baseplate_J_M"/>
</dbReference>
<name>A0A9D2HJE6_9BACT</name>
<evidence type="ECO:0000313" key="5">
    <source>
        <dbReference type="EMBL" id="HJA78051.1"/>
    </source>
</evidence>
<dbReference type="PANTHER" id="PTHR37829">
    <property type="entry name" value="PHAGE-LIKE ELEMENT PBSX PROTEIN XKDT"/>
    <property type="match status" value="1"/>
</dbReference>
<sequence length="359" mass="38801">MAWERPTLTCLHERIARDFSGRLLDGATLLRRSVLAVLAKVWAGACHTLHSVLAWLYLQVFVDTAEGEYMERWAGVWNLSRLPAAAAAGEVLFIGQDDAVIPAGTLLQHQASGLQYALEDRAVITDGSALVRVSAVETGAAGNRDAGEQLQLLSPIAGVESVAVVQTGGVAGGADAESDDALRARVLERLRQPPRGGSMADYVRWAKEVPGVTRAWCYPMHLGIGTVGVCFVCDGQEDPFPSEEMVRRVREHIEPLRPVTVKELGVFAPEPLDVTVRLRITPDTEALRAAVRSEIEDVFAREGAPGGTLYRSHIAEAVSLTPGEQDHELLEPAADVEVPAAYLPRLVQVIFEGEVARHA</sequence>
<dbReference type="InterPro" id="IPR052399">
    <property type="entry name" value="Phage_Baseplate_Assmbl_Protein"/>
</dbReference>
<evidence type="ECO:0000256" key="1">
    <source>
        <dbReference type="ARBA" id="ARBA00038087"/>
    </source>
</evidence>
<evidence type="ECO:0000259" key="2">
    <source>
        <dbReference type="Pfam" id="PF04865"/>
    </source>
</evidence>
<dbReference type="InterPro" id="IPR058530">
    <property type="entry name" value="Baseplate_J-like_C"/>
</dbReference>
<proteinExistence type="inferred from homology"/>
<evidence type="ECO:0000259" key="4">
    <source>
        <dbReference type="Pfam" id="PF26079"/>
    </source>
</evidence>
<dbReference type="Pfam" id="PF26079">
    <property type="entry name" value="Baseplate_J_C"/>
    <property type="match status" value="1"/>
</dbReference>
<dbReference type="Pfam" id="PF26078">
    <property type="entry name" value="Baseplate_J_M"/>
    <property type="match status" value="1"/>
</dbReference>
<dbReference type="Pfam" id="PF04865">
    <property type="entry name" value="Baseplate_J"/>
    <property type="match status" value="1"/>
</dbReference>
<evidence type="ECO:0000313" key="6">
    <source>
        <dbReference type="Proteomes" id="UP000823821"/>
    </source>
</evidence>
<dbReference type="PANTHER" id="PTHR37829:SF3">
    <property type="entry name" value="PROTEIN JAYE-RELATED"/>
    <property type="match status" value="1"/>
</dbReference>
<accession>A0A9D2HJE6</accession>
<organism evidence="5 6">
    <name type="scientific">Candidatus Desulfovibrio intestinavium</name>
    <dbReference type="NCBI Taxonomy" id="2838534"/>
    <lineage>
        <taxon>Bacteria</taxon>
        <taxon>Pseudomonadati</taxon>
        <taxon>Thermodesulfobacteriota</taxon>
        <taxon>Desulfovibrionia</taxon>
        <taxon>Desulfovibrionales</taxon>
        <taxon>Desulfovibrionaceae</taxon>
        <taxon>Desulfovibrio</taxon>
    </lineage>
</organism>
<feature type="domain" description="Baseplate J-like C-terminal" evidence="4">
    <location>
        <begin position="274"/>
        <end position="350"/>
    </location>
</feature>
<dbReference type="InterPro" id="IPR006949">
    <property type="entry name" value="Barrel_Baseplate_J-like"/>
</dbReference>
<dbReference type="AlphaFoldDB" id="A0A9D2HJE6"/>